<reference evidence="2" key="1">
    <citation type="journal article" date="2019" name="Int. J. Syst. Evol. Microbiol.">
        <title>The Global Catalogue of Microorganisms (GCM) 10K type strain sequencing project: providing services to taxonomists for standard genome sequencing and annotation.</title>
        <authorList>
            <consortium name="The Broad Institute Genomics Platform"/>
            <consortium name="The Broad Institute Genome Sequencing Center for Infectious Disease"/>
            <person name="Wu L."/>
            <person name="Ma J."/>
        </authorList>
    </citation>
    <scope>NUCLEOTIDE SEQUENCE [LARGE SCALE GENOMIC DNA]</scope>
    <source>
        <strain evidence="2">CCM 9147</strain>
    </source>
</reference>
<name>A0ABW4DGM6_9BACL</name>
<dbReference type="EMBL" id="JBHTNZ010000042">
    <property type="protein sequence ID" value="MFD1463734.1"/>
    <property type="molecule type" value="Genomic_DNA"/>
</dbReference>
<dbReference type="RefSeq" id="WP_377570808.1">
    <property type="nucleotide sequence ID" value="NZ_JBHTNZ010000042.1"/>
</dbReference>
<dbReference type="Proteomes" id="UP001597340">
    <property type="component" value="Unassembled WGS sequence"/>
</dbReference>
<dbReference type="InterPro" id="IPR029058">
    <property type="entry name" value="AB_hydrolase_fold"/>
</dbReference>
<sequence>MVSPDGYALAIAYMSRPGNDEKQLDLIYDYQTNVKMYPQFRQYLQERQPPFLAAWGKNDVLSIPEGAKAFKKRIYPMRKFIYWTQDTLPWKHMLRK</sequence>
<proteinExistence type="predicted"/>
<evidence type="ECO:0000313" key="2">
    <source>
        <dbReference type="Proteomes" id="UP001597340"/>
    </source>
</evidence>
<organism evidence="1 2">
    <name type="scientific">Paenibacillus farraposensis</name>
    <dbReference type="NCBI Taxonomy" id="2807095"/>
    <lineage>
        <taxon>Bacteria</taxon>
        <taxon>Bacillati</taxon>
        <taxon>Bacillota</taxon>
        <taxon>Bacilli</taxon>
        <taxon>Bacillales</taxon>
        <taxon>Paenibacillaceae</taxon>
        <taxon>Paenibacillus</taxon>
    </lineage>
</organism>
<keyword evidence="2" id="KW-1185">Reference proteome</keyword>
<dbReference type="InterPro" id="IPR051340">
    <property type="entry name" value="Haloalkane_dehalogenase"/>
</dbReference>
<accession>A0ABW4DGM6</accession>
<gene>
    <name evidence="1" type="ORF">ACFQ5D_20775</name>
</gene>
<protein>
    <submittedName>
        <fullName evidence="1">Uncharacterized protein</fullName>
    </submittedName>
</protein>
<dbReference type="PANTHER" id="PTHR42977">
    <property type="entry name" value="HYDROLASE-RELATED"/>
    <property type="match status" value="1"/>
</dbReference>
<dbReference type="SUPFAM" id="SSF53474">
    <property type="entry name" value="alpha/beta-Hydrolases"/>
    <property type="match status" value="1"/>
</dbReference>
<evidence type="ECO:0000313" key="1">
    <source>
        <dbReference type="EMBL" id="MFD1463734.1"/>
    </source>
</evidence>
<dbReference type="PANTHER" id="PTHR42977:SF1">
    <property type="entry name" value="BLR6576 PROTEIN"/>
    <property type="match status" value="1"/>
</dbReference>
<comment type="caution">
    <text evidence="1">The sequence shown here is derived from an EMBL/GenBank/DDBJ whole genome shotgun (WGS) entry which is preliminary data.</text>
</comment>